<dbReference type="RefSeq" id="WP_059261763.1">
    <property type="nucleotide sequence ID" value="NZ_KQ948351.1"/>
</dbReference>
<comment type="caution">
    <text evidence="1">The sequence shown here is derived from an EMBL/GenBank/DDBJ whole genome shotgun (WGS) entry which is preliminary data.</text>
</comment>
<gene>
    <name evidence="1" type="ORF">AQJ11_03230</name>
</gene>
<evidence type="ECO:0008006" key="3">
    <source>
        <dbReference type="Google" id="ProtNLM"/>
    </source>
</evidence>
<dbReference type="AlphaFoldDB" id="A0A101QMB2"/>
<dbReference type="Proteomes" id="UP000053398">
    <property type="component" value="Unassembled WGS sequence"/>
</dbReference>
<protein>
    <recommendedName>
        <fullName evidence="3">HK97 gp10 family phage protein</fullName>
    </recommendedName>
</protein>
<name>A0A101QMB2_STRCK</name>
<dbReference type="EMBL" id="LMWP01000002">
    <property type="protein sequence ID" value="KUN32553.1"/>
    <property type="molecule type" value="Genomic_DNA"/>
</dbReference>
<keyword evidence="2" id="KW-1185">Reference proteome</keyword>
<reference evidence="1 2" key="1">
    <citation type="submission" date="2015-10" db="EMBL/GenBank/DDBJ databases">
        <title>Draft genome sequence of Streptomyces corchorusii DSM 40340, type strain for the species Streptomyces corchorusii.</title>
        <authorList>
            <person name="Ruckert C."/>
            <person name="Winkler A."/>
            <person name="Kalinowski J."/>
            <person name="Kampfer P."/>
            <person name="Glaeser S."/>
        </authorList>
    </citation>
    <scope>NUCLEOTIDE SEQUENCE [LARGE SCALE GENOMIC DNA]</scope>
    <source>
        <strain evidence="1 2">DSM 40340</strain>
    </source>
</reference>
<accession>A0A101QMB2</accession>
<organism evidence="1 2">
    <name type="scientific">Streptomyces corchorusii</name>
    <name type="common">Streptomyces chibaensis</name>
    <dbReference type="NCBI Taxonomy" id="1903"/>
    <lineage>
        <taxon>Bacteria</taxon>
        <taxon>Bacillati</taxon>
        <taxon>Actinomycetota</taxon>
        <taxon>Actinomycetes</taxon>
        <taxon>Kitasatosporales</taxon>
        <taxon>Streptomycetaceae</taxon>
        <taxon>Streptomyces</taxon>
    </lineage>
</organism>
<sequence length="126" mass="14431">MSAEVRMEPGRIARFLRLRGGRVERKLRERTARVARIAEQEAPGSMGRYISWDVQQGPRGLEGVVRCDHPAVLYVLHGTRPHLIRPRRRNGVLRFEVGGEVVFTRLVRHPGTRANNFLGRALRMGR</sequence>
<evidence type="ECO:0000313" key="1">
    <source>
        <dbReference type="EMBL" id="KUN32553.1"/>
    </source>
</evidence>
<proteinExistence type="predicted"/>
<evidence type="ECO:0000313" key="2">
    <source>
        <dbReference type="Proteomes" id="UP000053398"/>
    </source>
</evidence>